<name>A0A0P7WTC6_SCLFO</name>
<proteinExistence type="predicted"/>
<comment type="caution">
    <text evidence="1">The sequence shown here is derived from an EMBL/GenBank/DDBJ whole genome shotgun (WGS) entry which is preliminary data.</text>
</comment>
<dbReference type="Proteomes" id="UP000034805">
    <property type="component" value="Unassembled WGS sequence"/>
</dbReference>
<evidence type="ECO:0000313" key="2">
    <source>
        <dbReference type="Proteomes" id="UP000034805"/>
    </source>
</evidence>
<organism evidence="1 2">
    <name type="scientific">Scleropages formosus</name>
    <name type="common">Asian bonytongue</name>
    <name type="synonym">Osteoglossum formosum</name>
    <dbReference type="NCBI Taxonomy" id="113540"/>
    <lineage>
        <taxon>Eukaryota</taxon>
        <taxon>Metazoa</taxon>
        <taxon>Chordata</taxon>
        <taxon>Craniata</taxon>
        <taxon>Vertebrata</taxon>
        <taxon>Euteleostomi</taxon>
        <taxon>Actinopterygii</taxon>
        <taxon>Neopterygii</taxon>
        <taxon>Teleostei</taxon>
        <taxon>Osteoglossocephala</taxon>
        <taxon>Osteoglossomorpha</taxon>
        <taxon>Osteoglossiformes</taxon>
        <taxon>Osteoglossidae</taxon>
        <taxon>Scleropages</taxon>
    </lineage>
</organism>
<reference evidence="1 2" key="1">
    <citation type="submission" date="2015-08" db="EMBL/GenBank/DDBJ databases">
        <title>The genome of the Asian arowana (Scleropages formosus).</title>
        <authorList>
            <person name="Tan M.H."/>
            <person name="Gan H.M."/>
            <person name="Croft L.J."/>
            <person name="Austin C.M."/>
        </authorList>
    </citation>
    <scope>NUCLEOTIDE SEQUENCE [LARGE SCALE GENOMIC DNA]</scope>
    <source>
        <strain evidence="1">Aro1</strain>
    </source>
</reference>
<protein>
    <submittedName>
        <fullName evidence="1">Uncharacterized protein</fullName>
    </submittedName>
</protein>
<gene>
    <name evidence="1" type="ORF">Z043_114387</name>
</gene>
<dbReference type="AlphaFoldDB" id="A0A0P7WTC6"/>
<evidence type="ECO:0000313" key="1">
    <source>
        <dbReference type="EMBL" id="KPP67061.1"/>
    </source>
</evidence>
<sequence>MYFLVTCYRYLIIENFIPPEEKNKIMNRLLFDSEEDQWKFQPLVPAENKFVQMKRRPASAVGYKRPISQFARNAIAMGAPSRYRAENIMLLELDKSPPTMFHLDFPKAHSEQDLALQLNRSLLLDNATYREMAATARVRKSRSW</sequence>
<accession>A0A0P7WTC6</accession>
<dbReference type="EMBL" id="JARO02005278">
    <property type="protein sequence ID" value="KPP67061.1"/>
    <property type="molecule type" value="Genomic_DNA"/>
</dbReference>